<comment type="caution">
    <text evidence="1">The sequence shown here is derived from an EMBL/GenBank/DDBJ whole genome shotgun (WGS) entry which is preliminary data.</text>
</comment>
<proteinExistence type="predicted"/>
<sequence>MKKLYIRHKFHEKIGNNYINTYSMTIELMNEEVIIDLIHLAIALHDNVVIKEDNSPMHQRGIMPSVVAYLSY</sequence>
<name>A0A7J7FJP9_DICBM</name>
<organism evidence="1 2">
    <name type="scientific">Diceros bicornis minor</name>
    <name type="common">South-central black rhinoceros</name>
    <dbReference type="NCBI Taxonomy" id="77932"/>
    <lineage>
        <taxon>Eukaryota</taxon>
        <taxon>Metazoa</taxon>
        <taxon>Chordata</taxon>
        <taxon>Craniata</taxon>
        <taxon>Vertebrata</taxon>
        <taxon>Euteleostomi</taxon>
        <taxon>Mammalia</taxon>
        <taxon>Eutheria</taxon>
        <taxon>Laurasiatheria</taxon>
        <taxon>Perissodactyla</taxon>
        <taxon>Rhinocerotidae</taxon>
        <taxon>Diceros</taxon>
    </lineage>
</organism>
<gene>
    <name evidence="1" type="ORF">HPG69_014910</name>
</gene>
<feature type="non-terminal residue" evidence="1">
    <location>
        <position position="1"/>
    </location>
</feature>
<evidence type="ECO:0000313" key="2">
    <source>
        <dbReference type="Proteomes" id="UP000551758"/>
    </source>
</evidence>
<reference evidence="1 2" key="1">
    <citation type="journal article" date="2020" name="Mol. Biol. Evol.">
        <title>Interspecific Gene Flow and the Evolution of Specialization in Black and White Rhinoceros.</title>
        <authorList>
            <person name="Moodley Y."/>
            <person name="Westbury M.V."/>
            <person name="Russo I.M."/>
            <person name="Gopalakrishnan S."/>
            <person name="Rakotoarivelo A."/>
            <person name="Olsen R.A."/>
            <person name="Prost S."/>
            <person name="Tunstall T."/>
            <person name="Ryder O.A."/>
            <person name="Dalen L."/>
            <person name="Bruford M.W."/>
        </authorList>
    </citation>
    <scope>NUCLEOTIDE SEQUENCE [LARGE SCALE GENOMIC DNA]</scope>
    <source>
        <strain evidence="1">SBR-YM</strain>
        <tissue evidence="1">Skin</tissue>
    </source>
</reference>
<dbReference type="AlphaFoldDB" id="A0A7J7FJP9"/>
<keyword evidence="2" id="KW-1185">Reference proteome</keyword>
<accession>A0A7J7FJP9</accession>
<dbReference type="EMBL" id="JACDTQ010000370">
    <property type="protein sequence ID" value="KAF5928305.1"/>
    <property type="molecule type" value="Genomic_DNA"/>
</dbReference>
<dbReference type="Proteomes" id="UP000551758">
    <property type="component" value="Unassembled WGS sequence"/>
</dbReference>
<evidence type="ECO:0000313" key="1">
    <source>
        <dbReference type="EMBL" id="KAF5928305.1"/>
    </source>
</evidence>
<protein>
    <submittedName>
        <fullName evidence="1">Uncharacterized protein</fullName>
    </submittedName>
</protein>